<dbReference type="SUPFAM" id="SSF55729">
    <property type="entry name" value="Acyl-CoA N-acyltransferases (Nat)"/>
    <property type="match status" value="1"/>
</dbReference>
<accession>A0ABN1ZLN2</accession>
<dbReference type="Proteomes" id="UP001501470">
    <property type="component" value="Unassembled WGS sequence"/>
</dbReference>
<keyword evidence="1" id="KW-0808">Transferase</keyword>
<dbReference type="InterPro" id="IPR050832">
    <property type="entry name" value="Bact_Acetyltransf"/>
</dbReference>
<evidence type="ECO:0000256" key="1">
    <source>
        <dbReference type="ARBA" id="ARBA00022679"/>
    </source>
</evidence>
<keyword evidence="2" id="KW-0012">Acyltransferase</keyword>
<keyword evidence="5" id="KW-1185">Reference proteome</keyword>
<organism evidence="4 5">
    <name type="scientific">Dactylosporangium maewongense</name>
    <dbReference type="NCBI Taxonomy" id="634393"/>
    <lineage>
        <taxon>Bacteria</taxon>
        <taxon>Bacillati</taxon>
        <taxon>Actinomycetota</taxon>
        <taxon>Actinomycetes</taxon>
        <taxon>Micromonosporales</taxon>
        <taxon>Micromonosporaceae</taxon>
        <taxon>Dactylosporangium</taxon>
    </lineage>
</organism>
<dbReference type="EMBL" id="BAAAQD010000001">
    <property type="protein sequence ID" value="GAA1500627.1"/>
    <property type="molecule type" value="Genomic_DNA"/>
</dbReference>
<dbReference type="CDD" id="cd04301">
    <property type="entry name" value="NAT_SF"/>
    <property type="match status" value="1"/>
</dbReference>
<proteinExistence type="predicted"/>
<evidence type="ECO:0000256" key="2">
    <source>
        <dbReference type="ARBA" id="ARBA00023315"/>
    </source>
</evidence>
<protein>
    <recommendedName>
        <fullName evidence="3">N-acetyltransferase domain-containing protein</fullName>
    </recommendedName>
</protein>
<evidence type="ECO:0000313" key="4">
    <source>
        <dbReference type="EMBL" id="GAA1500627.1"/>
    </source>
</evidence>
<evidence type="ECO:0000313" key="5">
    <source>
        <dbReference type="Proteomes" id="UP001501470"/>
    </source>
</evidence>
<dbReference type="Gene3D" id="3.40.630.30">
    <property type="match status" value="1"/>
</dbReference>
<dbReference type="Pfam" id="PF00583">
    <property type="entry name" value="Acetyltransf_1"/>
    <property type="match status" value="1"/>
</dbReference>
<dbReference type="PROSITE" id="PS51186">
    <property type="entry name" value="GNAT"/>
    <property type="match status" value="1"/>
</dbReference>
<dbReference type="PANTHER" id="PTHR43877">
    <property type="entry name" value="AMINOALKYLPHOSPHONATE N-ACETYLTRANSFERASE-RELATED-RELATED"/>
    <property type="match status" value="1"/>
</dbReference>
<comment type="caution">
    <text evidence="4">The sequence shown here is derived from an EMBL/GenBank/DDBJ whole genome shotgun (WGS) entry which is preliminary data.</text>
</comment>
<sequence>MVAAMSSLRIGPVTDDATLEDWRLVHNAVVPDAAMSTDEARERVGRYLLEVAYDGDVLVGCTTVRPPEAGGGASTVIVRVLPQWRGRGLGSALYERAMRQAAEQAPDAVETVVWAANTAGVRFAEARGFAEVDRYEPEPGAVPYLTLRRPSA</sequence>
<dbReference type="InterPro" id="IPR016181">
    <property type="entry name" value="Acyl_CoA_acyltransferase"/>
</dbReference>
<dbReference type="InterPro" id="IPR000182">
    <property type="entry name" value="GNAT_dom"/>
</dbReference>
<gene>
    <name evidence="4" type="ORF">GCM10009827_006980</name>
</gene>
<reference evidence="4 5" key="1">
    <citation type="journal article" date="2019" name="Int. J. Syst. Evol. Microbiol.">
        <title>The Global Catalogue of Microorganisms (GCM) 10K type strain sequencing project: providing services to taxonomists for standard genome sequencing and annotation.</title>
        <authorList>
            <consortium name="The Broad Institute Genomics Platform"/>
            <consortium name="The Broad Institute Genome Sequencing Center for Infectious Disease"/>
            <person name="Wu L."/>
            <person name="Ma J."/>
        </authorList>
    </citation>
    <scope>NUCLEOTIDE SEQUENCE [LARGE SCALE GENOMIC DNA]</scope>
    <source>
        <strain evidence="4 5">JCM 15933</strain>
    </source>
</reference>
<feature type="domain" description="N-acetyltransferase" evidence="3">
    <location>
        <begin position="8"/>
        <end position="149"/>
    </location>
</feature>
<evidence type="ECO:0000259" key="3">
    <source>
        <dbReference type="PROSITE" id="PS51186"/>
    </source>
</evidence>
<name>A0ABN1ZLN2_9ACTN</name>